<keyword evidence="3" id="KW-1185">Reference proteome</keyword>
<dbReference type="InterPro" id="IPR029063">
    <property type="entry name" value="SAM-dependent_MTases_sf"/>
</dbReference>
<protein>
    <submittedName>
        <fullName evidence="2">Methyltransferase</fullName>
    </submittedName>
</protein>
<feature type="domain" description="Methyltransferase" evidence="1">
    <location>
        <begin position="41"/>
        <end position="136"/>
    </location>
</feature>
<organism evidence="2 3">
    <name type="scientific">Spiroplasma floricola 23-6</name>
    <dbReference type="NCBI Taxonomy" id="1336749"/>
    <lineage>
        <taxon>Bacteria</taxon>
        <taxon>Bacillati</taxon>
        <taxon>Mycoplasmatota</taxon>
        <taxon>Mollicutes</taxon>
        <taxon>Entomoplasmatales</taxon>
        <taxon>Spiroplasmataceae</taxon>
        <taxon>Spiroplasma</taxon>
    </lineage>
</organism>
<dbReference type="Pfam" id="PF13649">
    <property type="entry name" value="Methyltransf_25"/>
    <property type="match status" value="1"/>
</dbReference>
<keyword evidence="2" id="KW-0808">Transferase</keyword>
<dbReference type="RefSeq" id="WP_100916766.1">
    <property type="nucleotide sequence ID" value="NZ_CP025057.1"/>
</dbReference>
<dbReference type="GO" id="GO:0008168">
    <property type="term" value="F:methyltransferase activity"/>
    <property type="evidence" value="ECO:0007669"/>
    <property type="project" value="UniProtKB-KW"/>
</dbReference>
<dbReference type="InterPro" id="IPR041698">
    <property type="entry name" value="Methyltransf_25"/>
</dbReference>
<dbReference type="AlphaFoldDB" id="A0A2K8SEE2"/>
<dbReference type="GO" id="GO:0032259">
    <property type="term" value="P:methylation"/>
    <property type="evidence" value="ECO:0007669"/>
    <property type="project" value="UniProtKB-KW"/>
</dbReference>
<gene>
    <name evidence="2" type="ORF">SFLOR_v1c07540</name>
</gene>
<dbReference type="Proteomes" id="UP000231823">
    <property type="component" value="Chromosome"/>
</dbReference>
<reference evidence="2 3" key="1">
    <citation type="submission" date="2017-12" db="EMBL/GenBank/DDBJ databases">
        <title>Complete genome sequence of Spiroplasma floricola 23-6 (ATCC 29989).</title>
        <authorList>
            <person name="Tsai Y.-M."/>
            <person name="Wu P.-S."/>
            <person name="Lo W.-S."/>
            <person name="Kuo C.-H."/>
        </authorList>
    </citation>
    <scope>NUCLEOTIDE SEQUENCE [LARGE SCALE GENOMIC DNA]</scope>
    <source>
        <strain evidence="2 3">23-6</strain>
    </source>
</reference>
<keyword evidence="2" id="KW-0489">Methyltransferase</keyword>
<dbReference type="SUPFAM" id="SSF53335">
    <property type="entry name" value="S-adenosyl-L-methionine-dependent methyltransferases"/>
    <property type="match status" value="1"/>
</dbReference>
<dbReference type="Gene3D" id="3.40.50.150">
    <property type="entry name" value="Vaccinia Virus protein VP39"/>
    <property type="match status" value="1"/>
</dbReference>
<dbReference type="KEGG" id="sfz:SFLOR_v1c07540"/>
<accession>A0A2K8SEE2</accession>
<dbReference type="CDD" id="cd02440">
    <property type="entry name" value="AdoMet_MTases"/>
    <property type="match status" value="1"/>
</dbReference>
<dbReference type="OrthoDB" id="9804312at2"/>
<dbReference type="EMBL" id="CP025057">
    <property type="protein sequence ID" value="AUB31802.1"/>
    <property type="molecule type" value="Genomic_DNA"/>
</dbReference>
<evidence type="ECO:0000313" key="2">
    <source>
        <dbReference type="EMBL" id="AUB31802.1"/>
    </source>
</evidence>
<dbReference type="Gene3D" id="2.20.25.110">
    <property type="entry name" value="S-adenosyl-L-methionine-dependent methyltransferases"/>
    <property type="match status" value="1"/>
</dbReference>
<sequence length="244" mass="28306">MENHYKKISSLIYNATKPPGTSIDKDLEFYKSLLLPIDGKILEAGVGNGRLFIPLLKYKVDIVGIDKSQEMIDICSENLKKENLKATLICQDLENYIEKNTYEYIIMPNASFNLLETRQKALKVLDNFYQSLTDKGTLIIDLILPIEFRAGSKHESTHYVENQDVLVKNWSKEINWIEQYTINQIDYFINNELKETQEFKLTWYGVQEFCDILASKGFKDGVFIINYGSKINLNVKTVTFIFKK</sequence>
<proteinExistence type="predicted"/>
<evidence type="ECO:0000313" key="3">
    <source>
        <dbReference type="Proteomes" id="UP000231823"/>
    </source>
</evidence>
<name>A0A2K8SEE2_9MOLU</name>
<evidence type="ECO:0000259" key="1">
    <source>
        <dbReference type="Pfam" id="PF13649"/>
    </source>
</evidence>